<dbReference type="Proteomes" id="UP000887159">
    <property type="component" value="Unassembled WGS sequence"/>
</dbReference>
<evidence type="ECO:0000313" key="1">
    <source>
        <dbReference type="EMBL" id="GFX98463.1"/>
    </source>
</evidence>
<accession>A0A8X6V8L3</accession>
<evidence type="ECO:0000313" key="2">
    <source>
        <dbReference type="Proteomes" id="UP000887159"/>
    </source>
</evidence>
<organism evidence="1 2">
    <name type="scientific">Trichonephila clavipes</name>
    <name type="common">Golden silk orbweaver</name>
    <name type="synonym">Nephila clavipes</name>
    <dbReference type="NCBI Taxonomy" id="2585209"/>
    <lineage>
        <taxon>Eukaryota</taxon>
        <taxon>Metazoa</taxon>
        <taxon>Ecdysozoa</taxon>
        <taxon>Arthropoda</taxon>
        <taxon>Chelicerata</taxon>
        <taxon>Arachnida</taxon>
        <taxon>Araneae</taxon>
        <taxon>Araneomorphae</taxon>
        <taxon>Entelegynae</taxon>
        <taxon>Araneoidea</taxon>
        <taxon>Nephilidae</taxon>
        <taxon>Trichonephila</taxon>
    </lineage>
</organism>
<comment type="caution">
    <text evidence="1">The sequence shown here is derived from an EMBL/GenBank/DDBJ whole genome shotgun (WGS) entry which is preliminary data.</text>
</comment>
<dbReference type="AlphaFoldDB" id="A0A8X6V8L3"/>
<dbReference type="EMBL" id="BMAU01021202">
    <property type="protein sequence ID" value="GFX98463.1"/>
    <property type="molecule type" value="Genomic_DNA"/>
</dbReference>
<reference evidence="1" key="1">
    <citation type="submission" date="2020-08" db="EMBL/GenBank/DDBJ databases">
        <title>Multicomponent nature underlies the extraordinary mechanical properties of spider dragline silk.</title>
        <authorList>
            <person name="Kono N."/>
            <person name="Nakamura H."/>
            <person name="Mori M."/>
            <person name="Yoshida Y."/>
            <person name="Ohtoshi R."/>
            <person name="Malay A.D."/>
            <person name="Moran D.A.P."/>
            <person name="Tomita M."/>
            <person name="Numata K."/>
            <person name="Arakawa K."/>
        </authorList>
    </citation>
    <scope>NUCLEOTIDE SEQUENCE</scope>
</reference>
<proteinExistence type="predicted"/>
<keyword evidence="2" id="KW-1185">Reference proteome</keyword>
<name>A0A8X6V8L3_TRICX</name>
<gene>
    <name evidence="1" type="ORF">TNCV_4002321</name>
</gene>
<sequence length="103" mass="11633">METLYRSLHQRIDFLKERKLMTSQRPRNFAWESTQDKAIPTLNFKGKSACDLSLTSISLTSLLNHRSDRSAVIGHLITADQVTGTDPMPISGLKIYRKGGKDQ</sequence>
<protein>
    <submittedName>
        <fullName evidence="1">Uncharacterized protein</fullName>
    </submittedName>
</protein>